<keyword evidence="2" id="KW-1185">Reference proteome</keyword>
<reference evidence="1" key="3">
    <citation type="journal article" date="2017" name="Nature">
        <title>Genome sequence of the progenitor of the wheat D genome Aegilops tauschii.</title>
        <authorList>
            <person name="Luo M.C."/>
            <person name="Gu Y.Q."/>
            <person name="Puiu D."/>
            <person name="Wang H."/>
            <person name="Twardziok S.O."/>
            <person name="Deal K.R."/>
            <person name="Huo N."/>
            <person name="Zhu T."/>
            <person name="Wang L."/>
            <person name="Wang Y."/>
            <person name="McGuire P.E."/>
            <person name="Liu S."/>
            <person name="Long H."/>
            <person name="Ramasamy R.K."/>
            <person name="Rodriguez J.C."/>
            <person name="Van S.L."/>
            <person name="Yuan L."/>
            <person name="Wang Z."/>
            <person name="Xia Z."/>
            <person name="Xiao L."/>
            <person name="Anderson O.D."/>
            <person name="Ouyang S."/>
            <person name="Liang Y."/>
            <person name="Zimin A.V."/>
            <person name="Pertea G."/>
            <person name="Qi P."/>
            <person name="Bennetzen J.L."/>
            <person name="Dai X."/>
            <person name="Dawson M.W."/>
            <person name="Muller H.G."/>
            <person name="Kugler K."/>
            <person name="Rivarola-Duarte L."/>
            <person name="Spannagl M."/>
            <person name="Mayer K.F.X."/>
            <person name="Lu F.H."/>
            <person name="Bevan M.W."/>
            <person name="Leroy P."/>
            <person name="Li P."/>
            <person name="You F.M."/>
            <person name="Sun Q."/>
            <person name="Liu Z."/>
            <person name="Lyons E."/>
            <person name="Wicker T."/>
            <person name="Salzberg S.L."/>
            <person name="Devos K.M."/>
            <person name="Dvorak J."/>
        </authorList>
    </citation>
    <scope>NUCLEOTIDE SEQUENCE [LARGE SCALE GENOMIC DNA]</scope>
    <source>
        <strain evidence="1">cv. AL8/78</strain>
    </source>
</reference>
<evidence type="ECO:0000313" key="1">
    <source>
        <dbReference type="EnsemblPlants" id="AET1Gv20958900.2"/>
    </source>
</evidence>
<dbReference type="AlphaFoldDB" id="A0A452ZX96"/>
<protein>
    <submittedName>
        <fullName evidence="1">Uncharacterized protein</fullName>
    </submittedName>
</protein>
<reference evidence="1" key="5">
    <citation type="journal article" date="2021" name="G3 (Bethesda)">
        <title>Aegilops tauschii genome assembly Aet v5.0 features greater sequence contiguity and improved annotation.</title>
        <authorList>
            <person name="Wang L."/>
            <person name="Zhu T."/>
            <person name="Rodriguez J.C."/>
            <person name="Deal K.R."/>
            <person name="Dubcovsky J."/>
            <person name="McGuire P.E."/>
            <person name="Lux T."/>
            <person name="Spannagl M."/>
            <person name="Mayer K.F.X."/>
            <person name="Baldrich P."/>
            <person name="Meyers B.C."/>
            <person name="Huo N."/>
            <person name="Gu Y.Q."/>
            <person name="Zhou H."/>
            <person name="Devos K.M."/>
            <person name="Bennetzen J.L."/>
            <person name="Unver T."/>
            <person name="Budak H."/>
            <person name="Gulick P.J."/>
            <person name="Galiba G."/>
            <person name="Kalapos B."/>
            <person name="Nelson D.R."/>
            <person name="Li P."/>
            <person name="You F.M."/>
            <person name="Luo M.C."/>
            <person name="Dvorak J."/>
        </authorList>
    </citation>
    <scope>NUCLEOTIDE SEQUENCE [LARGE SCALE GENOMIC DNA]</scope>
    <source>
        <strain evidence="1">cv. AL8/78</strain>
    </source>
</reference>
<name>A0A452ZX96_AEGTS</name>
<dbReference type="Gramene" id="AET1Gv20958900.2">
    <property type="protein sequence ID" value="AET1Gv20958900.2"/>
    <property type="gene ID" value="AET1Gv20958900"/>
</dbReference>
<dbReference type="EnsemblPlants" id="AET1Gv20958900.2">
    <property type="protein sequence ID" value="AET1Gv20958900.2"/>
    <property type="gene ID" value="AET1Gv20958900"/>
</dbReference>
<reference evidence="1" key="4">
    <citation type="submission" date="2019-03" db="UniProtKB">
        <authorList>
            <consortium name="EnsemblPlants"/>
        </authorList>
    </citation>
    <scope>IDENTIFICATION</scope>
</reference>
<organism evidence="1 2">
    <name type="scientific">Aegilops tauschii subsp. strangulata</name>
    <name type="common">Goatgrass</name>
    <dbReference type="NCBI Taxonomy" id="200361"/>
    <lineage>
        <taxon>Eukaryota</taxon>
        <taxon>Viridiplantae</taxon>
        <taxon>Streptophyta</taxon>
        <taxon>Embryophyta</taxon>
        <taxon>Tracheophyta</taxon>
        <taxon>Spermatophyta</taxon>
        <taxon>Magnoliopsida</taxon>
        <taxon>Liliopsida</taxon>
        <taxon>Poales</taxon>
        <taxon>Poaceae</taxon>
        <taxon>BOP clade</taxon>
        <taxon>Pooideae</taxon>
        <taxon>Triticodae</taxon>
        <taxon>Triticeae</taxon>
        <taxon>Triticinae</taxon>
        <taxon>Aegilops</taxon>
    </lineage>
</organism>
<evidence type="ECO:0000313" key="2">
    <source>
        <dbReference type="Proteomes" id="UP000015105"/>
    </source>
</evidence>
<proteinExistence type="predicted"/>
<sequence length="70" mass="7753">MCGAKGFGDLRRHTRELILSRIKVLLSPEHSKNIGISYLPHTGHETWNSEVCRGISCVIGSRHQVTQPGS</sequence>
<dbReference type="Proteomes" id="UP000015105">
    <property type="component" value="Chromosome 1D"/>
</dbReference>
<reference evidence="2" key="2">
    <citation type="journal article" date="2017" name="Nat. Plants">
        <title>The Aegilops tauschii genome reveals multiple impacts of transposons.</title>
        <authorList>
            <person name="Zhao G."/>
            <person name="Zou C."/>
            <person name="Li K."/>
            <person name="Wang K."/>
            <person name="Li T."/>
            <person name="Gao L."/>
            <person name="Zhang X."/>
            <person name="Wang H."/>
            <person name="Yang Z."/>
            <person name="Liu X."/>
            <person name="Jiang W."/>
            <person name="Mao L."/>
            <person name="Kong X."/>
            <person name="Jiao Y."/>
            <person name="Jia J."/>
        </authorList>
    </citation>
    <scope>NUCLEOTIDE SEQUENCE [LARGE SCALE GENOMIC DNA]</scope>
    <source>
        <strain evidence="2">cv. AL8/78</strain>
    </source>
</reference>
<accession>A0A452ZX96</accession>
<reference evidence="2" key="1">
    <citation type="journal article" date="2014" name="Science">
        <title>Ancient hybridizations among the ancestral genomes of bread wheat.</title>
        <authorList>
            <consortium name="International Wheat Genome Sequencing Consortium,"/>
            <person name="Marcussen T."/>
            <person name="Sandve S.R."/>
            <person name="Heier L."/>
            <person name="Spannagl M."/>
            <person name="Pfeifer M."/>
            <person name="Jakobsen K.S."/>
            <person name="Wulff B.B."/>
            <person name="Steuernagel B."/>
            <person name="Mayer K.F."/>
            <person name="Olsen O.A."/>
        </authorList>
    </citation>
    <scope>NUCLEOTIDE SEQUENCE [LARGE SCALE GENOMIC DNA]</scope>
    <source>
        <strain evidence="2">cv. AL8/78</strain>
    </source>
</reference>